<keyword evidence="3" id="KW-1185">Reference proteome</keyword>
<evidence type="ECO:0000313" key="2">
    <source>
        <dbReference type="EMBL" id="KAK3872671.1"/>
    </source>
</evidence>
<feature type="compositionally biased region" description="Pro residues" evidence="1">
    <location>
        <begin position="86"/>
        <end position="117"/>
    </location>
</feature>
<feature type="compositionally biased region" description="Low complexity" evidence="1">
    <location>
        <begin position="75"/>
        <end position="85"/>
    </location>
</feature>
<gene>
    <name evidence="2" type="ORF">Pcinc_022257</name>
</gene>
<organism evidence="2 3">
    <name type="scientific">Petrolisthes cinctipes</name>
    <name type="common">Flat porcelain crab</name>
    <dbReference type="NCBI Taxonomy" id="88211"/>
    <lineage>
        <taxon>Eukaryota</taxon>
        <taxon>Metazoa</taxon>
        <taxon>Ecdysozoa</taxon>
        <taxon>Arthropoda</taxon>
        <taxon>Crustacea</taxon>
        <taxon>Multicrustacea</taxon>
        <taxon>Malacostraca</taxon>
        <taxon>Eumalacostraca</taxon>
        <taxon>Eucarida</taxon>
        <taxon>Decapoda</taxon>
        <taxon>Pleocyemata</taxon>
        <taxon>Anomura</taxon>
        <taxon>Galatheoidea</taxon>
        <taxon>Porcellanidae</taxon>
        <taxon>Petrolisthes</taxon>
    </lineage>
</organism>
<name>A0AAE1FF48_PETCI</name>
<dbReference type="EMBL" id="JAWQEG010002332">
    <property type="protein sequence ID" value="KAK3872671.1"/>
    <property type="molecule type" value="Genomic_DNA"/>
</dbReference>
<evidence type="ECO:0000256" key="1">
    <source>
        <dbReference type="SAM" id="MobiDB-lite"/>
    </source>
</evidence>
<evidence type="ECO:0000313" key="3">
    <source>
        <dbReference type="Proteomes" id="UP001286313"/>
    </source>
</evidence>
<feature type="compositionally biased region" description="Low complexity" evidence="1">
    <location>
        <begin position="13"/>
        <end position="49"/>
    </location>
</feature>
<feature type="compositionally biased region" description="Polar residues" evidence="1">
    <location>
        <begin position="1"/>
        <end position="12"/>
    </location>
</feature>
<sequence length="157" mass="16872">MPRHPASTSPLIHTTTPHQTTQPRRPFTHFLSSLPSSSLPSSSLPSLPSTSPIVNPSPLAYRHFLSTYPNTPLSSFHSSSTHFTHTPPPSLTLPPPPPSTLLPSPPTHPIQPLPHPTTSPTVHHPLHLPPPPSGQARVLVLPVVDSFLPALQSLITH</sequence>
<feature type="region of interest" description="Disordered" evidence="1">
    <location>
        <begin position="1"/>
        <end position="49"/>
    </location>
</feature>
<proteinExistence type="predicted"/>
<accession>A0AAE1FF48</accession>
<comment type="caution">
    <text evidence="2">The sequence shown here is derived from an EMBL/GenBank/DDBJ whole genome shotgun (WGS) entry which is preliminary data.</text>
</comment>
<dbReference type="AlphaFoldDB" id="A0AAE1FF48"/>
<feature type="region of interest" description="Disordered" evidence="1">
    <location>
        <begin position="75"/>
        <end position="131"/>
    </location>
</feature>
<protein>
    <submittedName>
        <fullName evidence="2">Uncharacterized protein</fullName>
    </submittedName>
</protein>
<dbReference type="Proteomes" id="UP001286313">
    <property type="component" value="Unassembled WGS sequence"/>
</dbReference>
<reference evidence="2" key="1">
    <citation type="submission" date="2023-10" db="EMBL/GenBank/DDBJ databases">
        <title>Genome assemblies of two species of porcelain crab, Petrolisthes cinctipes and Petrolisthes manimaculis (Anomura: Porcellanidae).</title>
        <authorList>
            <person name="Angst P."/>
        </authorList>
    </citation>
    <scope>NUCLEOTIDE SEQUENCE</scope>
    <source>
        <strain evidence="2">PB745_01</strain>
        <tissue evidence="2">Gill</tissue>
    </source>
</reference>